<keyword evidence="2" id="KW-0032">Aminotransferase</keyword>
<dbReference type="GO" id="GO:0005829">
    <property type="term" value="C:cytosol"/>
    <property type="evidence" value="ECO:0007669"/>
    <property type="project" value="TreeGrafter"/>
</dbReference>
<dbReference type="EMBL" id="LR134521">
    <property type="protein sequence ID" value="VEJ31193.1"/>
    <property type="molecule type" value="Genomic_DNA"/>
</dbReference>
<proteinExistence type="inferred from homology"/>
<dbReference type="SUPFAM" id="SSF56752">
    <property type="entry name" value="D-aminoacid aminotransferase-like PLP-dependent enzymes"/>
    <property type="match status" value="1"/>
</dbReference>
<dbReference type="InterPro" id="IPR043131">
    <property type="entry name" value="BCAT-like_N"/>
</dbReference>
<dbReference type="Pfam" id="PF01063">
    <property type="entry name" value="Aminotran_4"/>
    <property type="match status" value="1"/>
</dbReference>
<dbReference type="Proteomes" id="UP000270988">
    <property type="component" value="Chromosome"/>
</dbReference>
<name>A0A3S5BVN0_9MICC</name>
<gene>
    <name evidence="2" type="primary">dat</name>
    <name evidence="2" type="ORF">NCTC10918_02498</name>
</gene>
<dbReference type="Gene3D" id="3.20.10.10">
    <property type="entry name" value="D-amino Acid Aminotransferase, subunit A, domain 2"/>
    <property type="match status" value="1"/>
</dbReference>
<dbReference type="GO" id="GO:0046394">
    <property type="term" value="P:carboxylic acid biosynthetic process"/>
    <property type="evidence" value="ECO:0007669"/>
    <property type="project" value="UniProtKB-ARBA"/>
</dbReference>
<dbReference type="PANTHER" id="PTHR42743">
    <property type="entry name" value="AMINO-ACID AMINOTRANSFERASE"/>
    <property type="match status" value="1"/>
</dbReference>
<comment type="similarity">
    <text evidence="1">Belongs to the class-IV pyridoxal-phosphate-dependent aminotransferase family.</text>
</comment>
<dbReference type="Gene3D" id="3.30.470.10">
    <property type="match status" value="1"/>
</dbReference>
<reference evidence="2 3" key="1">
    <citation type="submission" date="2018-12" db="EMBL/GenBank/DDBJ databases">
        <authorList>
            <consortium name="Pathogen Informatics"/>
        </authorList>
    </citation>
    <scope>NUCLEOTIDE SEQUENCE [LARGE SCALE GENOMIC DNA]</scope>
    <source>
        <strain evidence="2 3">NCTC10918</strain>
    </source>
</reference>
<evidence type="ECO:0000313" key="2">
    <source>
        <dbReference type="EMBL" id="VEJ31193.1"/>
    </source>
</evidence>
<organism evidence="2 3">
    <name type="scientific">Rothia dentocariosa</name>
    <dbReference type="NCBI Taxonomy" id="2047"/>
    <lineage>
        <taxon>Bacteria</taxon>
        <taxon>Bacillati</taxon>
        <taxon>Actinomycetota</taxon>
        <taxon>Actinomycetes</taxon>
        <taxon>Micrococcales</taxon>
        <taxon>Micrococcaceae</taxon>
        <taxon>Rothia</taxon>
    </lineage>
</organism>
<dbReference type="InterPro" id="IPR050571">
    <property type="entry name" value="Class-IV_PLP-Dep_Aminotrnsfr"/>
</dbReference>
<dbReference type="STRING" id="762948.HMPREF0733_11319"/>
<dbReference type="AlphaFoldDB" id="A0A3S5BVN0"/>
<dbReference type="EC" id="2.6.1.21" evidence="2"/>
<dbReference type="GO" id="GO:0047810">
    <property type="term" value="F:D-alanine-2-oxoglutarate aminotransferase activity"/>
    <property type="evidence" value="ECO:0007669"/>
    <property type="project" value="UniProtKB-EC"/>
</dbReference>
<dbReference type="PANTHER" id="PTHR42743:SF11">
    <property type="entry name" value="AMINODEOXYCHORISMATE LYASE"/>
    <property type="match status" value="1"/>
</dbReference>
<evidence type="ECO:0000256" key="1">
    <source>
        <dbReference type="ARBA" id="ARBA00009320"/>
    </source>
</evidence>
<dbReference type="InterPro" id="IPR001544">
    <property type="entry name" value="Aminotrans_IV"/>
</dbReference>
<evidence type="ECO:0000313" key="3">
    <source>
        <dbReference type="Proteomes" id="UP000270988"/>
    </source>
</evidence>
<keyword evidence="2" id="KW-0808">Transferase</keyword>
<dbReference type="InterPro" id="IPR036038">
    <property type="entry name" value="Aminotransferase-like"/>
</dbReference>
<dbReference type="InterPro" id="IPR043132">
    <property type="entry name" value="BCAT-like_C"/>
</dbReference>
<protein>
    <submittedName>
        <fullName evidence="2">D-alanine aminotransferase</fullName>
        <ecNumber evidence="2">2.6.1.21</ecNumber>
    </submittedName>
</protein>
<sequence length="306" mass="33231">MSHYTGNMTSSVMLLNSENPQGVAVDPAQPLIGVEDQGFTRGDGVFETMLAVDRRVRKLDMHLTRLESSARMLDLPEPDLHQLRDALANLLAQAVPGAHTELGEEHIVKIIISRGLPNASAGMPAGPYTLLIASPVPETTVNQRQNGVKAMLLPRGHDPADNTAYPWLLAGAKTLSYAVNMAVLRYVHSRGADDAIFMTDNRRILEGATSSVLMARIENGVKTLYTPEPNHGILPGTTQGAIFEAARRDGWELGYGPLYPQDLFESDGVWLASSVRLLAPVTHLNGTALAHDAQLTHRFLEYLAQG</sequence>
<accession>A0A3S5BVN0</accession>